<name>A0ACC3CBM9_PYRYE</name>
<evidence type="ECO:0000313" key="2">
    <source>
        <dbReference type="Proteomes" id="UP000798662"/>
    </source>
</evidence>
<dbReference type="Proteomes" id="UP000798662">
    <property type="component" value="Chromosome 3"/>
</dbReference>
<accession>A0ACC3CBM9</accession>
<dbReference type="EMBL" id="CM020620">
    <property type="protein sequence ID" value="KAK1867577.1"/>
    <property type="molecule type" value="Genomic_DNA"/>
</dbReference>
<organism evidence="1 2">
    <name type="scientific">Pyropia yezoensis</name>
    <name type="common">Susabi-nori</name>
    <name type="synonym">Porphyra yezoensis</name>
    <dbReference type="NCBI Taxonomy" id="2788"/>
    <lineage>
        <taxon>Eukaryota</taxon>
        <taxon>Rhodophyta</taxon>
        <taxon>Bangiophyceae</taxon>
        <taxon>Bangiales</taxon>
        <taxon>Bangiaceae</taxon>
        <taxon>Pyropia</taxon>
    </lineage>
</organism>
<protein>
    <submittedName>
        <fullName evidence="1">Uncharacterized protein</fullName>
    </submittedName>
</protein>
<comment type="caution">
    <text evidence="1">The sequence shown here is derived from an EMBL/GenBank/DDBJ whole genome shotgun (WGS) entry which is preliminary data.</text>
</comment>
<proteinExistence type="predicted"/>
<sequence>MASPGSAVASAEVFSAVAEVVDMPPLGPLPADKPGSGCGGSGGGSGDGSGGGDEGVDGGGGGGGDSGNGGSDSSTRSSDSTAGCGSNGSSASETIKAPTLVDAPLPPVGALALFRFATPTEGIFMALGGVAALIHGTLAPIGIVVLGNAFNSGMATAGGDLDSDTRAELNKLAVRLVYLSAAAFVASFAQVACFTHTATAQGARIRKLYLASLLRQEMAWMDTNDPGELTARVASDVDVMVLGMGAKVAYAVQHMSTFLSGLTVSFMVGWQLALGVLATVPVLFGSAAFVARSVARSSATTQASYTAAGSVAAEAFRLFRTVAVFGREEAEAARYVAILRGAVTDAERQCHVTGMGNGLTLILTKASYAFSFWLGGRLVRSGAIDAGAVYTVFFATVTGSMGLGHALPALEAVAAARGAAPRVFAVIDRTSAMDPLDADRGQVVEKGAAGDIALEGVRFAYPRGGGAPALDGFSASVRRGQTLALVGPSGCGKTTVAQLLARLYDPQEGTVRLDGVDIREYNVPWLRAQLGFVSQMPILFSLSIADNIALGAGVVVSSNADGGRSLKPATVTHADIVAAATAAHAHQFIAALPDGYNTIMGPRGASLSGGQRQRIALARALVRRPAVLVLDEATAALDASCEQAVAMALRSVARDGTTIVIIAHRLATVHDADAILVMDGGRVVEGGTHATLVSRPGGVYRRLVEAQALRAVGHSASLTVGGEDDPAVDAGPELEETNVVGAVAGSPTAKGAPAAGALDGLAAPAAGPSESGDDAVVCSSDSNAPCPSSMRIVVRAMGLHSLRRWALVVLGVAGSFLVGVTFPLLGLLVAEMVLLLGDPTGRAAVRVNTFTLYVLALGAVSCVATYAQVVSLGVAGERLTFRLRAATFRSLLRQEAAFFDDHKVGTLVSLLEKDCGLVKGLTGDVLATVFSVMGAVVVGLGVSFGFCWRSSAVVLAIFPGVALGHYLENRVLIGNNMASRAWFTRAAAVASEAVADVRTVATLGAQHHFVDAFSAELEAPVRRGRRTAVTVGAGFGFSESCLFGVSAIWVWYAARLGAASQCDFGDGMRGFMAVLFTMAMIGIAGAKAPDMAAALSAASVVFRVLDRTSAIDAANPAGASPPTVAGDVALDDVHFTYPTRPDAQVLRGLSTAMPAGGTLALVGPSGSGKSTVLALLERLYDPSHGTVTLDGTPVGDYAVSSLRSHQALVSQEPDLFSMSIRDNIAYGFPADAVVTDGQIEAAARMAAAHDFIAALPAGYATRLGDGGSGLSGGQRQRLCIARAVVRSPAVLLLDEATSALDVAAEREVQAALAAASTGRTTVVVAHRLSTVTRADCIAVVLRGAVVEAGTHATLLAAGGVYARLVEDQEVLSAEPDGGTRRA</sequence>
<gene>
    <name evidence="1" type="ORF">I4F81_010083</name>
</gene>
<reference evidence="1" key="1">
    <citation type="submission" date="2019-11" db="EMBL/GenBank/DDBJ databases">
        <title>Nori genome reveals adaptations in red seaweeds to the harsh intertidal environment.</title>
        <authorList>
            <person name="Wang D."/>
            <person name="Mao Y."/>
        </authorList>
    </citation>
    <scope>NUCLEOTIDE SEQUENCE</scope>
    <source>
        <tissue evidence="1">Gametophyte</tissue>
    </source>
</reference>
<evidence type="ECO:0000313" key="1">
    <source>
        <dbReference type="EMBL" id="KAK1867577.1"/>
    </source>
</evidence>
<keyword evidence="2" id="KW-1185">Reference proteome</keyword>